<accession>A0A921MPJ4</accession>
<evidence type="ECO:0000256" key="2">
    <source>
        <dbReference type="SAM" id="MobiDB-lite"/>
    </source>
</evidence>
<comment type="caution">
    <text evidence="4">The sequence shown here is derived from an EMBL/GenBank/DDBJ whole genome shotgun (WGS) entry which is preliminary data.</text>
</comment>
<reference evidence="4" key="1">
    <citation type="journal article" date="2021" name="PeerJ">
        <title>Extensive microbial diversity within the chicken gut microbiome revealed by metagenomics and culture.</title>
        <authorList>
            <person name="Gilroy R."/>
            <person name="Ravi A."/>
            <person name="Getino M."/>
            <person name="Pursley I."/>
            <person name="Horton D.L."/>
            <person name="Alikhan N.F."/>
            <person name="Baker D."/>
            <person name="Gharbi K."/>
            <person name="Hall N."/>
            <person name="Watson M."/>
            <person name="Adriaenssens E.M."/>
            <person name="Foster-Nyarko E."/>
            <person name="Jarju S."/>
            <person name="Secka A."/>
            <person name="Antonio M."/>
            <person name="Oren A."/>
            <person name="Chaudhuri R.R."/>
            <person name="La Ragione R."/>
            <person name="Hildebrand F."/>
            <person name="Pallen M.J."/>
        </authorList>
    </citation>
    <scope>NUCLEOTIDE SEQUENCE</scope>
    <source>
        <strain evidence="4">CHK179-5677</strain>
    </source>
</reference>
<feature type="region of interest" description="Disordered" evidence="2">
    <location>
        <begin position="758"/>
        <end position="800"/>
    </location>
</feature>
<keyword evidence="3" id="KW-0812">Transmembrane</keyword>
<evidence type="ECO:0000313" key="4">
    <source>
        <dbReference type="EMBL" id="HJG87791.1"/>
    </source>
</evidence>
<keyword evidence="3" id="KW-0472">Membrane</keyword>
<evidence type="ECO:0000256" key="1">
    <source>
        <dbReference type="SAM" id="Coils"/>
    </source>
</evidence>
<gene>
    <name evidence="4" type="ORF">K8V01_12370</name>
</gene>
<keyword evidence="1" id="KW-0175">Coiled coil</keyword>
<feature type="coiled-coil region" evidence="1">
    <location>
        <begin position="417"/>
        <end position="444"/>
    </location>
</feature>
<reference evidence="4" key="2">
    <citation type="submission" date="2021-09" db="EMBL/GenBank/DDBJ databases">
        <authorList>
            <person name="Gilroy R."/>
        </authorList>
    </citation>
    <scope>NUCLEOTIDE SEQUENCE</scope>
    <source>
        <strain evidence="4">CHK179-5677</strain>
    </source>
</reference>
<sequence>MNRENMAGEILKGHAGQYRTFSCPSGALTREEEEQCLSAALPGDRSRGNQTLRCVSCGGRLLLVSAYSAVQSGSAVGAVYQHAAFFENFQQWFEDGTAHELAFFRFAGEGDFRSVADQRTELRSGWSRAGAGLRESRCQLSLSHGRQAELACCCLSRGMTNDFGSLVILVPGSEDYAAYCRTVMEDVLRCVPTGLWRYLSFATNPDEAGKHHFAVLFALEGTQVRPGERTAIRLSDESWPVSHTLRPETAELIRRGAEDPGLLRTVAVQVEREAELDQLTEERYVNFWRQYQLSGKPMDCSALRQYGEQLGQPLSERERRRLEEELRSRLSAPGSLERALGQDETLMGVIAPEELDQALSAYGSVFRVLGRGVDQILSARLLDRILSSGQRTLEQLEEDGRRLDRCVSAGADGPLDRTAVERRREELDRETENANRLRKEAFERAIPAGWDWKRLGELLEGLRPCREEIGRSCRSRLARLAAEHLDEAKLPEGQAREFYARITGLLGGGPELAPLEAWHQAWQRQLEERRKVLEGMTSYRAYLALGRQDEACLDHLLGWFDSNRYQRAGVKDLLQAAELEWGEAWPRLLDRLDGLLRALGRRQRLGVWLGPEKGWADLYSELLACRIIGQKTGEGKICLWYHGAGAARPMKLSKVLETVEMLQPVVLDGKKDRGGWYNREALRVILASGMVRQEDRALLADVAELGDRDLLEQDGPHKGKKTSKRSFRVPAVVKIAALAAAALLAGVLLFSWFSRPQPAGTPGMEQSGAPSAQPGPGGSAVPSASQSGGRVTPRQPDAGQ</sequence>
<protein>
    <submittedName>
        <fullName evidence="4">Uncharacterized protein</fullName>
    </submittedName>
</protein>
<dbReference type="Proteomes" id="UP000760668">
    <property type="component" value="Unassembled WGS sequence"/>
</dbReference>
<proteinExistence type="predicted"/>
<name>A0A921MPJ4_9FIRM</name>
<dbReference type="AlphaFoldDB" id="A0A921MPJ4"/>
<organism evidence="4 5">
    <name type="scientific">Pseudoflavonifractor capillosus</name>
    <dbReference type="NCBI Taxonomy" id="106588"/>
    <lineage>
        <taxon>Bacteria</taxon>
        <taxon>Bacillati</taxon>
        <taxon>Bacillota</taxon>
        <taxon>Clostridia</taxon>
        <taxon>Eubacteriales</taxon>
        <taxon>Oscillospiraceae</taxon>
        <taxon>Pseudoflavonifractor</taxon>
    </lineage>
</organism>
<feature type="compositionally biased region" description="Low complexity" evidence="2">
    <location>
        <begin position="766"/>
        <end position="789"/>
    </location>
</feature>
<evidence type="ECO:0000313" key="5">
    <source>
        <dbReference type="Proteomes" id="UP000760668"/>
    </source>
</evidence>
<dbReference type="RefSeq" id="WP_295369709.1">
    <property type="nucleotide sequence ID" value="NZ_DYUC01000125.1"/>
</dbReference>
<feature type="transmembrane region" description="Helical" evidence="3">
    <location>
        <begin position="731"/>
        <end position="753"/>
    </location>
</feature>
<evidence type="ECO:0000256" key="3">
    <source>
        <dbReference type="SAM" id="Phobius"/>
    </source>
</evidence>
<dbReference type="EMBL" id="DYUC01000125">
    <property type="protein sequence ID" value="HJG87791.1"/>
    <property type="molecule type" value="Genomic_DNA"/>
</dbReference>
<keyword evidence="3" id="KW-1133">Transmembrane helix</keyword>